<dbReference type="AlphaFoldDB" id="A0A9D1A547"/>
<dbReference type="InterPro" id="IPR018337">
    <property type="entry name" value="Cell_wall/Cho-bd_repeat"/>
</dbReference>
<evidence type="ECO:0000256" key="1">
    <source>
        <dbReference type="ARBA" id="ARBA00022737"/>
    </source>
</evidence>
<organism evidence="4 5">
    <name type="scientific">Candidatus Copromonas faecavium</name>
    <name type="common">nom. illeg.</name>
    <dbReference type="NCBI Taxonomy" id="2840740"/>
    <lineage>
        <taxon>Bacteria</taxon>
        <taxon>Bacillati</taxon>
        <taxon>Bacillota</taxon>
        <taxon>Clostridia</taxon>
        <taxon>Lachnospirales</taxon>
        <taxon>Lachnospiraceae</taxon>
        <taxon>Candidatus Copromonas (nom. illeg.)</taxon>
    </lineage>
</organism>
<keyword evidence="1" id="KW-0677">Repeat</keyword>
<sequence length="257" mass="28114">MKKQIITMAGAAAMAMLLTAEAFGANYGPGMGSQTGTAYGPGYSQPGTGYQTSMANYGPGMSSQDIYIYNGPANNPAYDTGWTSGYGPGSVGTNPQGDRNQYEENIYAGGPNSEAAKQLLEEEENTMYIHNTYNGGTWQQQSDGTWKLLKNDGQIVSSSWGIVDGKTYLLDMYGTMLTGWQRVNGYWYYFNSVGAMQTGWLLKNGKYYFLNTDGTMAYGWVNTQGNWYYFDMSTGEMLTNTTVPDGRYVNAEGILVA</sequence>
<reference evidence="4" key="1">
    <citation type="submission" date="2020-10" db="EMBL/GenBank/DDBJ databases">
        <authorList>
            <person name="Gilroy R."/>
        </authorList>
    </citation>
    <scope>NUCLEOTIDE SEQUENCE</scope>
    <source>
        <strain evidence="4">CHK180-2868</strain>
    </source>
</reference>
<dbReference type="SUPFAM" id="SSF69360">
    <property type="entry name" value="Cell wall binding repeat"/>
    <property type="match status" value="1"/>
</dbReference>
<evidence type="ECO:0000256" key="3">
    <source>
        <dbReference type="SAM" id="SignalP"/>
    </source>
</evidence>
<evidence type="ECO:0000313" key="4">
    <source>
        <dbReference type="EMBL" id="HIR05018.1"/>
    </source>
</evidence>
<dbReference type="PROSITE" id="PS51170">
    <property type="entry name" value="CW"/>
    <property type="match status" value="2"/>
</dbReference>
<evidence type="ECO:0008006" key="6">
    <source>
        <dbReference type="Google" id="ProtNLM"/>
    </source>
</evidence>
<name>A0A9D1A547_9FIRM</name>
<protein>
    <recommendedName>
        <fullName evidence="6">Cell wall-binding protein</fullName>
    </recommendedName>
</protein>
<evidence type="ECO:0000256" key="2">
    <source>
        <dbReference type="PROSITE-ProRule" id="PRU00591"/>
    </source>
</evidence>
<gene>
    <name evidence="4" type="ORF">IAB28_03505</name>
</gene>
<reference evidence="4" key="2">
    <citation type="journal article" date="2021" name="PeerJ">
        <title>Extensive microbial diversity within the chicken gut microbiome revealed by metagenomics and culture.</title>
        <authorList>
            <person name="Gilroy R."/>
            <person name="Ravi A."/>
            <person name="Getino M."/>
            <person name="Pursley I."/>
            <person name="Horton D.L."/>
            <person name="Alikhan N.F."/>
            <person name="Baker D."/>
            <person name="Gharbi K."/>
            <person name="Hall N."/>
            <person name="Watson M."/>
            <person name="Adriaenssens E.M."/>
            <person name="Foster-Nyarko E."/>
            <person name="Jarju S."/>
            <person name="Secka A."/>
            <person name="Antonio M."/>
            <person name="Oren A."/>
            <person name="Chaudhuri R.R."/>
            <person name="La Ragione R."/>
            <person name="Hildebrand F."/>
            <person name="Pallen M.J."/>
        </authorList>
    </citation>
    <scope>NUCLEOTIDE SEQUENCE</scope>
    <source>
        <strain evidence="4">CHK180-2868</strain>
    </source>
</reference>
<dbReference type="Proteomes" id="UP000824250">
    <property type="component" value="Unassembled WGS sequence"/>
</dbReference>
<dbReference type="Gene3D" id="2.10.270.10">
    <property type="entry name" value="Cholin Binding"/>
    <property type="match status" value="2"/>
</dbReference>
<feature type="signal peptide" evidence="3">
    <location>
        <begin position="1"/>
        <end position="24"/>
    </location>
</feature>
<feature type="chain" id="PRO_5038843735" description="Cell wall-binding protein" evidence="3">
    <location>
        <begin position="25"/>
        <end position="257"/>
    </location>
</feature>
<dbReference type="Pfam" id="PF19085">
    <property type="entry name" value="Choline_bind_2"/>
    <property type="match status" value="1"/>
</dbReference>
<feature type="repeat" description="Cell wall-binding" evidence="2">
    <location>
        <begin position="197"/>
        <end position="216"/>
    </location>
</feature>
<comment type="caution">
    <text evidence="4">The sequence shown here is derived from an EMBL/GenBank/DDBJ whole genome shotgun (WGS) entry which is preliminary data.</text>
</comment>
<feature type="repeat" description="Cell wall-binding" evidence="2">
    <location>
        <begin position="177"/>
        <end position="196"/>
    </location>
</feature>
<proteinExistence type="predicted"/>
<evidence type="ECO:0000313" key="5">
    <source>
        <dbReference type="Proteomes" id="UP000824250"/>
    </source>
</evidence>
<dbReference type="Pfam" id="PF19127">
    <property type="entry name" value="Choline_bind_3"/>
    <property type="match status" value="1"/>
</dbReference>
<keyword evidence="3" id="KW-0732">Signal</keyword>
<accession>A0A9D1A547</accession>
<dbReference type="EMBL" id="DVGC01000018">
    <property type="protein sequence ID" value="HIR05018.1"/>
    <property type="molecule type" value="Genomic_DNA"/>
</dbReference>